<keyword evidence="5" id="KW-0479">Metal-binding</keyword>
<protein>
    <submittedName>
        <fullName evidence="9">Beta-globin subunit</fullName>
    </submittedName>
</protein>
<keyword evidence="3 7" id="KW-0349">Heme</keyword>
<evidence type="ECO:0000256" key="1">
    <source>
        <dbReference type="ARBA" id="ARBA00008705"/>
    </source>
</evidence>
<dbReference type="GO" id="GO:0046872">
    <property type="term" value="F:metal ion binding"/>
    <property type="evidence" value="ECO:0007669"/>
    <property type="project" value="UniProtKB-KW"/>
</dbReference>
<dbReference type="GO" id="GO:0005833">
    <property type="term" value="C:hemoglobin complex"/>
    <property type="evidence" value="ECO:0007669"/>
    <property type="project" value="InterPro"/>
</dbReference>
<dbReference type="InterPro" id="IPR002337">
    <property type="entry name" value="Hemoglobin_b"/>
</dbReference>
<dbReference type="PRINTS" id="PR00814">
    <property type="entry name" value="BETAHAEM"/>
</dbReference>
<dbReference type="GO" id="GO:0072562">
    <property type="term" value="C:blood microparticle"/>
    <property type="evidence" value="ECO:0007669"/>
    <property type="project" value="TreeGrafter"/>
</dbReference>
<evidence type="ECO:0000256" key="5">
    <source>
        <dbReference type="ARBA" id="ARBA00022723"/>
    </source>
</evidence>
<evidence type="ECO:0000256" key="6">
    <source>
        <dbReference type="ARBA" id="ARBA00023004"/>
    </source>
</evidence>
<dbReference type="InterPro" id="IPR000971">
    <property type="entry name" value="Globin"/>
</dbReference>
<dbReference type="InterPro" id="IPR012292">
    <property type="entry name" value="Globin/Proto"/>
</dbReference>
<dbReference type="InterPro" id="IPR009050">
    <property type="entry name" value="Globin-like_sf"/>
</dbReference>
<dbReference type="CDD" id="cd08925">
    <property type="entry name" value="Hb-beta-like"/>
    <property type="match status" value="1"/>
</dbReference>
<dbReference type="GO" id="GO:0031838">
    <property type="term" value="C:haptoglobin-hemoglobin complex"/>
    <property type="evidence" value="ECO:0007669"/>
    <property type="project" value="TreeGrafter"/>
</dbReference>
<dbReference type="PANTHER" id="PTHR11442">
    <property type="entry name" value="HEMOGLOBIN FAMILY MEMBER"/>
    <property type="match status" value="1"/>
</dbReference>
<evidence type="ECO:0000259" key="8">
    <source>
        <dbReference type="PROSITE" id="PS01033"/>
    </source>
</evidence>
<accession>A0A6C0PRL5</accession>
<dbReference type="Pfam" id="PF00042">
    <property type="entry name" value="Globin"/>
    <property type="match status" value="1"/>
</dbReference>
<organism evidence="9">
    <name type="scientific">Paleosuchus trigonatus</name>
    <name type="common">Schneider's dwarf caiman</name>
    <dbReference type="NCBI Taxonomy" id="38658"/>
    <lineage>
        <taxon>Eukaryota</taxon>
        <taxon>Metazoa</taxon>
        <taxon>Chordata</taxon>
        <taxon>Craniata</taxon>
        <taxon>Vertebrata</taxon>
        <taxon>Euteleostomi</taxon>
        <taxon>Archelosauria</taxon>
        <taxon>Archosauria</taxon>
        <taxon>Crocodylia</taxon>
        <taxon>Alligatoridae</taxon>
        <taxon>Caimaninae</taxon>
        <taxon>Paleosuchus</taxon>
    </lineage>
</organism>
<dbReference type="EMBL" id="MN905624">
    <property type="protein sequence ID" value="QHX99538.1"/>
    <property type="molecule type" value="mRNA"/>
</dbReference>
<dbReference type="GO" id="GO:0005344">
    <property type="term" value="F:oxygen carrier activity"/>
    <property type="evidence" value="ECO:0007669"/>
    <property type="project" value="UniProtKB-KW"/>
</dbReference>
<keyword evidence="4 7" id="KW-0561">Oxygen transport</keyword>
<gene>
    <name evidence="9" type="primary">HBB-T4</name>
</gene>
<dbReference type="InterPro" id="IPR050056">
    <property type="entry name" value="Hemoglobin_oxygen_transport"/>
</dbReference>
<sequence length="147" mass="16750">MSPFSAHEEKLIVDLWAKVNVAACGGDALSRLLIIYPWKRRYFEHFGKMATDQDVLHNEKIQEHGKKVLASFGEAVKHLDNIQGHFAHLSKLHYEKLHVDCENFKLLGNIIIVVLGMHHPKEFTMETHAAFQKLARLVAAALSAEYH</sequence>
<dbReference type="GO" id="GO:0019825">
    <property type="term" value="F:oxygen binding"/>
    <property type="evidence" value="ECO:0007669"/>
    <property type="project" value="InterPro"/>
</dbReference>
<evidence type="ECO:0000256" key="3">
    <source>
        <dbReference type="ARBA" id="ARBA00022617"/>
    </source>
</evidence>
<evidence type="ECO:0000256" key="2">
    <source>
        <dbReference type="ARBA" id="ARBA00022448"/>
    </source>
</evidence>
<keyword evidence="6" id="KW-0408">Iron</keyword>
<dbReference type="GO" id="GO:0004601">
    <property type="term" value="F:peroxidase activity"/>
    <property type="evidence" value="ECO:0007669"/>
    <property type="project" value="TreeGrafter"/>
</dbReference>
<dbReference type="AlphaFoldDB" id="A0A6C0PRL5"/>
<proteinExistence type="evidence at transcript level"/>
<comment type="similarity">
    <text evidence="1 7">Belongs to the globin family.</text>
</comment>
<dbReference type="PROSITE" id="PS01033">
    <property type="entry name" value="GLOBIN"/>
    <property type="match status" value="1"/>
</dbReference>
<dbReference type="GO" id="GO:0043177">
    <property type="term" value="F:organic acid binding"/>
    <property type="evidence" value="ECO:0007669"/>
    <property type="project" value="TreeGrafter"/>
</dbReference>
<dbReference type="PANTHER" id="PTHR11442:SF7">
    <property type="entry name" value="HEMOGLOBIN SUBUNIT EPSILON"/>
    <property type="match status" value="1"/>
</dbReference>
<dbReference type="GO" id="GO:0020037">
    <property type="term" value="F:heme binding"/>
    <property type="evidence" value="ECO:0007669"/>
    <property type="project" value="InterPro"/>
</dbReference>
<keyword evidence="2 7" id="KW-0813">Transport</keyword>
<dbReference type="GO" id="GO:0031720">
    <property type="term" value="F:haptoglobin binding"/>
    <property type="evidence" value="ECO:0007669"/>
    <property type="project" value="TreeGrafter"/>
</dbReference>
<dbReference type="Gene3D" id="1.10.490.10">
    <property type="entry name" value="Globins"/>
    <property type="match status" value="1"/>
</dbReference>
<feature type="domain" description="Globin" evidence="8">
    <location>
        <begin position="3"/>
        <end position="147"/>
    </location>
</feature>
<name>A0A6C0PRL5_PALTR</name>
<reference evidence="9" key="1">
    <citation type="journal article" date="2020" name="Am. J. Physiol. Regul. Integr. Comp. Physiol.">
        <title>Structure and function of crocodilian hemoglobins and allosteric regulation by chloride, ATP and CO2.</title>
        <authorList>
            <person name="Fago A."/>
            <person name="Natarajan C."/>
            <person name="Pettinati M."/>
            <person name="Hoffmann F.G."/>
            <person name="Wang T."/>
            <person name="Weber R.E."/>
            <person name="Drusin S.I."/>
            <person name="Issoglio F.M."/>
            <person name="Marti M.A."/>
            <person name="Estrin D.A."/>
            <person name="Storz J.F."/>
        </authorList>
    </citation>
    <scope>NUCLEOTIDE SEQUENCE</scope>
</reference>
<dbReference type="SUPFAM" id="SSF46458">
    <property type="entry name" value="Globin-like"/>
    <property type="match status" value="1"/>
</dbReference>
<evidence type="ECO:0000313" key="9">
    <source>
        <dbReference type="EMBL" id="QHX99538.1"/>
    </source>
</evidence>
<evidence type="ECO:0000256" key="7">
    <source>
        <dbReference type="RuleBase" id="RU000356"/>
    </source>
</evidence>
<evidence type="ECO:0000256" key="4">
    <source>
        <dbReference type="ARBA" id="ARBA00022621"/>
    </source>
</evidence>
<dbReference type="GO" id="GO:0042744">
    <property type="term" value="P:hydrogen peroxide catabolic process"/>
    <property type="evidence" value="ECO:0007669"/>
    <property type="project" value="TreeGrafter"/>
</dbReference>